<protein>
    <recommendedName>
        <fullName evidence="6">Probable membrane transporter protein</fullName>
    </recommendedName>
</protein>
<comment type="similarity">
    <text evidence="2 6">Belongs to the 4-toluene sulfonate uptake permease (TSUP) (TC 2.A.102) family.</text>
</comment>
<evidence type="ECO:0000256" key="2">
    <source>
        <dbReference type="ARBA" id="ARBA00009142"/>
    </source>
</evidence>
<evidence type="ECO:0000256" key="4">
    <source>
        <dbReference type="ARBA" id="ARBA00022989"/>
    </source>
</evidence>
<comment type="caution">
    <text evidence="7">The sequence shown here is derived from an EMBL/GenBank/DDBJ whole genome shotgun (WGS) entry which is preliminary data.</text>
</comment>
<accession>A0A5R9B6P9</accession>
<dbReference type="AlphaFoldDB" id="A0A5R9B6P9"/>
<evidence type="ECO:0000256" key="3">
    <source>
        <dbReference type="ARBA" id="ARBA00022692"/>
    </source>
</evidence>
<reference evidence="7 8" key="1">
    <citation type="submission" date="2019-05" db="EMBL/GenBank/DDBJ databases">
        <title>The metagenome of a microbial culture collection derived from dairy environment covers the genomic content of the human microbiome.</title>
        <authorList>
            <person name="Roder T."/>
            <person name="Wuthrich D."/>
            <person name="Sattari Z."/>
            <person name="Von Ah U."/>
            <person name="Bar C."/>
            <person name="Ronchi F."/>
            <person name="Macpherson A.J."/>
            <person name="Ganal-Vonarburg S.C."/>
            <person name="Bruggmann R."/>
            <person name="Vergeres G."/>
        </authorList>
    </citation>
    <scope>NUCLEOTIDE SEQUENCE [LARGE SCALE GENOMIC DNA]</scope>
    <source>
        <strain evidence="7 8">FAM 20833</strain>
    </source>
</reference>
<keyword evidence="6" id="KW-1003">Cell membrane</keyword>
<evidence type="ECO:0000313" key="8">
    <source>
        <dbReference type="Proteomes" id="UP000307747"/>
    </source>
</evidence>
<evidence type="ECO:0000313" key="7">
    <source>
        <dbReference type="EMBL" id="TLP92009.1"/>
    </source>
</evidence>
<gene>
    <name evidence="7" type="ORF">FEZ53_05305</name>
</gene>
<dbReference type="GO" id="GO:0005886">
    <property type="term" value="C:plasma membrane"/>
    <property type="evidence" value="ECO:0007669"/>
    <property type="project" value="UniProtKB-SubCell"/>
</dbReference>
<feature type="transmembrane region" description="Helical" evidence="6">
    <location>
        <begin position="31"/>
        <end position="51"/>
    </location>
</feature>
<sequence>MLVLGIILGFVGAGGAGVIIAVLTVFFNVPIHYAIGTSLLGLVSTSLFGSISHYRERNVDVKIACLLGFTGGIGALIASFIVKHIPQNDLNYMTAGALFVSGLILWLKLAIKPKSNVTNVYTKKIQLVSIIIGFALGMISGLFGIGSAAFIQLTLLLVIGLSVQISVGTTMLVMLPISLIGGIGYIINGNVDLLLLIKVILGTSIGSYIGAKFTNKLSPLVLKISMVSVPIIGGLILIIN</sequence>
<feature type="transmembrane region" description="Helical" evidence="6">
    <location>
        <begin position="131"/>
        <end position="159"/>
    </location>
</feature>
<keyword evidence="5 6" id="KW-0472">Membrane</keyword>
<proteinExistence type="inferred from homology"/>
<dbReference type="InterPro" id="IPR051598">
    <property type="entry name" value="TSUP/Inactive_protease-like"/>
</dbReference>
<evidence type="ECO:0000256" key="6">
    <source>
        <dbReference type="RuleBase" id="RU363041"/>
    </source>
</evidence>
<evidence type="ECO:0000256" key="5">
    <source>
        <dbReference type="ARBA" id="ARBA00023136"/>
    </source>
</evidence>
<keyword evidence="4 6" id="KW-1133">Transmembrane helix</keyword>
<comment type="subcellular location">
    <subcellularLocation>
        <location evidence="6">Cell membrane</location>
        <topology evidence="6">Multi-pass membrane protein</topology>
    </subcellularLocation>
    <subcellularLocation>
        <location evidence="1">Membrane</location>
        <topology evidence="1">Multi-pass membrane protein</topology>
    </subcellularLocation>
</comment>
<feature type="transmembrane region" description="Helical" evidence="6">
    <location>
        <begin position="92"/>
        <end position="111"/>
    </location>
</feature>
<dbReference type="EMBL" id="VBTJ01000001">
    <property type="protein sequence ID" value="TLP92009.1"/>
    <property type="molecule type" value="Genomic_DNA"/>
</dbReference>
<dbReference type="InterPro" id="IPR002781">
    <property type="entry name" value="TM_pro_TauE-like"/>
</dbReference>
<feature type="transmembrane region" description="Helical" evidence="6">
    <location>
        <begin position="193"/>
        <end position="211"/>
    </location>
</feature>
<dbReference type="Pfam" id="PF01925">
    <property type="entry name" value="TauE"/>
    <property type="match status" value="1"/>
</dbReference>
<keyword evidence="3 6" id="KW-0812">Transmembrane</keyword>
<organism evidence="7 8">
    <name type="scientific">Staphylococcus xylosus</name>
    <dbReference type="NCBI Taxonomy" id="1288"/>
    <lineage>
        <taxon>Bacteria</taxon>
        <taxon>Bacillati</taxon>
        <taxon>Bacillota</taxon>
        <taxon>Bacilli</taxon>
        <taxon>Bacillales</taxon>
        <taxon>Staphylococcaceae</taxon>
        <taxon>Staphylococcus</taxon>
    </lineage>
</organism>
<name>A0A5R9B6P9_STAXY</name>
<dbReference type="Proteomes" id="UP000307747">
    <property type="component" value="Unassembled WGS sequence"/>
</dbReference>
<feature type="transmembrane region" description="Helical" evidence="6">
    <location>
        <begin position="217"/>
        <end position="239"/>
    </location>
</feature>
<feature type="transmembrane region" description="Helical" evidence="6">
    <location>
        <begin position="63"/>
        <end position="86"/>
    </location>
</feature>
<dbReference type="PANTHER" id="PTHR43701">
    <property type="entry name" value="MEMBRANE TRANSPORTER PROTEIN MJ0441-RELATED"/>
    <property type="match status" value="1"/>
</dbReference>
<evidence type="ECO:0000256" key="1">
    <source>
        <dbReference type="ARBA" id="ARBA00004141"/>
    </source>
</evidence>
<feature type="transmembrane region" description="Helical" evidence="6">
    <location>
        <begin position="165"/>
        <end position="186"/>
    </location>
</feature>
<dbReference type="OrthoDB" id="5457526at2"/>
<dbReference type="PANTHER" id="PTHR43701:SF5">
    <property type="entry name" value="MEMBRANE TRANSPORTER PROTEIN-RELATED"/>
    <property type="match status" value="1"/>
</dbReference>